<dbReference type="SUPFAM" id="SSF53756">
    <property type="entry name" value="UDP-Glycosyltransferase/glycogen phosphorylase"/>
    <property type="match status" value="1"/>
</dbReference>
<protein>
    <submittedName>
        <fullName evidence="3">Glycosyl transferase family 1</fullName>
    </submittedName>
</protein>
<organism evidence="3 4">
    <name type="scientific">Bradyrhizobium japonicum</name>
    <dbReference type="NCBI Taxonomy" id="375"/>
    <lineage>
        <taxon>Bacteria</taxon>
        <taxon>Pseudomonadati</taxon>
        <taxon>Pseudomonadota</taxon>
        <taxon>Alphaproteobacteria</taxon>
        <taxon>Hyphomicrobiales</taxon>
        <taxon>Nitrobacteraceae</taxon>
        <taxon>Bradyrhizobium</taxon>
    </lineage>
</organism>
<evidence type="ECO:0000313" key="3">
    <source>
        <dbReference type="EMBL" id="OSJ33908.1"/>
    </source>
</evidence>
<dbReference type="CDD" id="cd03801">
    <property type="entry name" value="GT4_PimA-like"/>
    <property type="match status" value="1"/>
</dbReference>
<dbReference type="GO" id="GO:0016757">
    <property type="term" value="F:glycosyltransferase activity"/>
    <property type="evidence" value="ECO:0007669"/>
    <property type="project" value="InterPro"/>
</dbReference>
<dbReference type="PANTHER" id="PTHR12526">
    <property type="entry name" value="GLYCOSYLTRANSFERASE"/>
    <property type="match status" value="1"/>
</dbReference>
<dbReference type="Pfam" id="PF00534">
    <property type="entry name" value="Glycos_transf_1"/>
    <property type="match status" value="1"/>
</dbReference>
<sequence length="370" mass="40731">MSRNSNIRLMMTTDTVGGVWTYSRGLASDLASAGVEVTLVTMGPRARTEERGRLERSGVRLIETDLALEWQDPEGRNVADASRVLAGLEAKLGPDVVHLNSFREASFGWHEPTVVVAHSCVNSWAQACRDTAWLEQPRWRLYTEHVGAALDVAQAWVCPSQSFHDVISELYRPRSRGTVIWNGIAPGDFVGKKQDRILAAGRLWDRAKNIEALAAAAYRLAWPVEVAGAADATPSASMTWLGHLPPEAIHTRLRHAAIFVSPALYEPFGLSVLEAAAAGCALVLSDIPTFRELWNEAAIFVDPADVDALHSALADLCNEARERARLQRAAYEHSLTYSQARMTSAYMKLYESLLPSKITMTPDDQIEVRA</sequence>
<dbReference type="EMBL" id="NAFL01000237">
    <property type="protein sequence ID" value="OSJ33908.1"/>
    <property type="molecule type" value="Genomic_DNA"/>
</dbReference>
<dbReference type="RefSeq" id="WP_085400121.1">
    <property type="nucleotide sequence ID" value="NZ_NAFL01000237.1"/>
</dbReference>
<keyword evidence="3" id="KW-0808">Transferase</keyword>
<dbReference type="AlphaFoldDB" id="A0A1Y2JSL3"/>
<dbReference type="InterPro" id="IPR028098">
    <property type="entry name" value="Glyco_trans_4-like_N"/>
</dbReference>
<evidence type="ECO:0000259" key="1">
    <source>
        <dbReference type="Pfam" id="PF00534"/>
    </source>
</evidence>
<accession>A0A1Y2JSL3</accession>
<dbReference type="Gene3D" id="3.40.50.2000">
    <property type="entry name" value="Glycogen Phosphorylase B"/>
    <property type="match status" value="2"/>
</dbReference>
<feature type="domain" description="Glycosyltransferase subfamily 4-like N-terminal" evidence="2">
    <location>
        <begin position="16"/>
        <end position="184"/>
    </location>
</feature>
<dbReference type="Proteomes" id="UP000193335">
    <property type="component" value="Unassembled WGS sequence"/>
</dbReference>
<dbReference type="InterPro" id="IPR001296">
    <property type="entry name" value="Glyco_trans_1"/>
</dbReference>
<evidence type="ECO:0000313" key="4">
    <source>
        <dbReference type="Proteomes" id="UP000193335"/>
    </source>
</evidence>
<evidence type="ECO:0000259" key="2">
    <source>
        <dbReference type="Pfam" id="PF13439"/>
    </source>
</evidence>
<feature type="domain" description="Glycosyl transferase family 1" evidence="1">
    <location>
        <begin position="231"/>
        <end position="332"/>
    </location>
</feature>
<proteinExistence type="predicted"/>
<name>A0A1Y2JSL3_BRAJP</name>
<gene>
    <name evidence="3" type="ORF">BSZ19_14040</name>
</gene>
<reference evidence="3 4" key="1">
    <citation type="submission" date="2017-03" db="EMBL/GenBank/DDBJ databases">
        <title>Whole genome sequences of fourteen strains of Bradyrhizobium canariense and one strain of Bradyrhizobium japonicum isolated from Lupinus (Papilionoideae: Genisteae) species in Algeria.</title>
        <authorList>
            <person name="Crovadore J."/>
            <person name="Chekireb D."/>
            <person name="Brachmann A."/>
            <person name="Chablais R."/>
            <person name="Cochard B."/>
            <person name="Lefort F."/>
        </authorList>
    </citation>
    <scope>NUCLEOTIDE SEQUENCE [LARGE SCALE GENOMIC DNA]</scope>
    <source>
        <strain evidence="3 4">UBMA197</strain>
    </source>
</reference>
<comment type="caution">
    <text evidence="3">The sequence shown here is derived from an EMBL/GenBank/DDBJ whole genome shotgun (WGS) entry which is preliminary data.</text>
</comment>
<dbReference type="Pfam" id="PF13439">
    <property type="entry name" value="Glyco_transf_4"/>
    <property type="match status" value="1"/>
</dbReference>